<evidence type="ECO:0000313" key="3">
    <source>
        <dbReference type="Proteomes" id="UP001143480"/>
    </source>
</evidence>
<dbReference type="Proteomes" id="UP001143480">
    <property type="component" value="Unassembled WGS sequence"/>
</dbReference>
<protein>
    <submittedName>
        <fullName evidence="2">Uncharacterized protein</fullName>
    </submittedName>
</protein>
<name>A0A9W6NPV1_9ACTN</name>
<sequence length="257" mass="26291">MTTQATNGLVAAVSVTMQYAVPVDHLRARCGAVSSGGDNVARQVADAIGDGRVVTALRAVLPGAGESAASVRVTAGHVTVTLAPGEPDTVRPVEAADTGPDTVLLLPLSRTDPGVVRLVAEHQPVRPGWRCATCTTPWPCAIGQANLTATIHAGNGFGVGLALAGAIGRASLDQPDACPGCLTGQLLGWISDDLYTLMVAAPDDHSPAPTPHDAPRTRRHLRTRIPARHLPACPNVPPAADRLGASDHPMPAGSVCP</sequence>
<dbReference type="RefSeq" id="WP_261961865.1">
    <property type="nucleotide sequence ID" value="NZ_BAAAXA010000001.1"/>
</dbReference>
<gene>
    <name evidence="2" type="ORF">GCM10017581_064400</name>
</gene>
<comment type="caution">
    <text evidence="2">The sequence shown here is derived from an EMBL/GenBank/DDBJ whole genome shotgun (WGS) entry which is preliminary data.</text>
</comment>
<evidence type="ECO:0000313" key="2">
    <source>
        <dbReference type="EMBL" id="GLL04693.1"/>
    </source>
</evidence>
<dbReference type="EMBL" id="BSFP01000048">
    <property type="protein sequence ID" value="GLL04693.1"/>
    <property type="molecule type" value="Genomic_DNA"/>
</dbReference>
<organism evidence="2 3">
    <name type="scientific">Dactylosporangium matsuzakiense</name>
    <dbReference type="NCBI Taxonomy" id="53360"/>
    <lineage>
        <taxon>Bacteria</taxon>
        <taxon>Bacillati</taxon>
        <taxon>Actinomycetota</taxon>
        <taxon>Actinomycetes</taxon>
        <taxon>Micromonosporales</taxon>
        <taxon>Micromonosporaceae</taxon>
        <taxon>Dactylosporangium</taxon>
    </lineage>
</organism>
<accession>A0A9W6NPV1</accession>
<proteinExistence type="predicted"/>
<feature type="region of interest" description="Disordered" evidence="1">
    <location>
        <begin position="230"/>
        <end position="257"/>
    </location>
</feature>
<reference evidence="2" key="1">
    <citation type="journal article" date="2014" name="Int. J. Syst. Evol. Microbiol.">
        <title>Complete genome sequence of Corynebacterium casei LMG S-19264T (=DSM 44701T), isolated from a smear-ripened cheese.</title>
        <authorList>
            <consortium name="US DOE Joint Genome Institute (JGI-PGF)"/>
            <person name="Walter F."/>
            <person name="Albersmeier A."/>
            <person name="Kalinowski J."/>
            <person name="Ruckert C."/>
        </authorList>
    </citation>
    <scope>NUCLEOTIDE SEQUENCE</scope>
    <source>
        <strain evidence="2">VKM Ac-1321</strain>
    </source>
</reference>
<evidence type="ECO:0000256" key="1">
    <source>
        <dbReference type="SAM" id="MobiDB-lite"/>
    </source>
</evidence>
<keyword evidence="3" id="KW-1185">Reference proteome</keyword>
<dbReference type="AlphaFoldDB" id="A0A9W6NPV1"/>
<reference evidence="2" key="2">
    <citation type="submission" date="2023-01" db="EMBL/GenBank/DDBJ databases">
        <authorList>
            <person name="Sun Q."/>
            <person name="Evtushenko L."/>
        </authorList>
    </citation>
    <scope>NUCLEOTIDE SEQUENCE</scope>
    <source>
        <strain evidence="2">VKM Ac-1321</strain>
    </source>
</reference>